<reference evidence="2 3" key="1">
    <citation type="submission" date="2018-06" db="EMBL/GenBank/DDBJ databases">
        <authorList>
            <consortium name="Pathogen Informatics"/>
            <person name="Doyle S."/>
        </authorList>
    </citation>
    <scope>NUCLEOTIDE SEQUENCE [LARGE SCALE GENOMIC DNA]</scope>
    <source>
        <strain evidence="2 3">NCTC9140</strain>
    </source>
</reference>
<feature type="region of interest" description="Disordered" evidence="1">
    <location>
        <begin position="1"/>
        <end position="63"/>
    </location>
</feature>
<dbReference type="AlphaFoldDB" id="A0A377TQG9"/>
<accession>A0A377TQG9</accession>
<feature type="compositionally biased region" description="Basic and acidic residues" evidence="1">
    <location>
        <begin position="53"/>
        <end position="63"/>
    </location>
</feature>
<organism evidence="2 3">
    <name type="scientific">Klebsiella pneumoniae</name>
    <dbReference type="NCBI Taxonomy" id="573"/>
    <lineage>
        <taxon>Bacteria</taxon>
        <taxon>Pseudomonadati</taxon>
        <taxon>Pseudomonadota</taxon>
        <taxon>Gammaproteobacteria</taxon>
        <taxon>Enterobacterales</taxon>
        <taxon>Enterobacteriaceae</taxon>
        <taxon>Klebsiella/Raoultella group</taxon>
        <taxon>Klebsiella</taxon>
        <taxon>Klebsiella pneumoniae complex</taxon>
    </lineage>
</organism>
<proteinExistence type="predicted"/>
<feature type="compositionally biased region" description="Basic and acidic residues" evidence="1">
    <location>
        <begin position="23"/>
        <end position="41"/>
    </location>
</feature>
<dbReference type="EMBL" id="UGKQ01000007">
    <property type="protein sequence ID" value="STS81933.1"/>
    <property type="molecule type" value="Genomic_DNA"/>
</dbReference>
<dbReference type="Proteomes" id="UP000254938">
    <property type="component" value="Unassembled WGS sequence"/>
</dbReference>
<name>A0A377TQG9_KLEPN</name>
<dbReference type="GO" id="GO:0004096">
    <property type="term" value="F:catalase activity"/>
    <property type="evidence" value="ECO:0007669"/>
    <property type="project" value="UniProtKB-EC"/>
</dbReference>
<gene>
    <name evidence="2" type="primary">katE_5</name>
    <name evidence="2" type="ORF">NCTC9140_03677</name>
</gene>
<sequence length="63" mass="6926">MAPHAETYRSGRRTTAPGSLKAPDTHNSKLDSLEAQRKGGEDFPLTTNQGVRIADDQEFAARR</sequence>
<keyword evidence="2" id="KW-0560">Oxidoreductase</keyword>
<evidence type="ECO:0000313" key="3">
    <source>
        <dbReference type="Proteomes" id="UP000254938"/>
    </source>
</evidence>
<evidence type="ECO:0000313" key="2">
    <source>
        <dbReference type="EMBL" id="STS81933.1"/>
    </source>
</evidence>
<evidence type="ECO:0000256" key="1">
    <source>
        <dbReference type="SAM" id="MobiDB-lite"/>
    </source>
</evidence>
<dbReference type="EC" id="1.11.1.6" evidence="2"/>
<protein>
    <submittedName>
        <fullName evidence="2">RpoS-dependent hydroperoxidase II</fullName>
        <ecNumber evidence="2">1.11.1.6</ecNumber>
    </submittedName>
</protein>
<keyword evidence="2" id="KW-0575">Peroxidase</keyword>